<evidence type="ECO:0000313" key="2">
    <source>
        <dbReference type="Proteomes" id="UP001500920"/>
    </source>
</evidence>
<dbReference type="EMBL" id="BAABCK010000013">
    <property type="protein sequence ID" value="GAA3717956.1"/>
    <property type="molecule type" value="Genomic_DNA"/>
</dbReference>
<dbReference type="Proteomes" id="UP001500920">
    <property type="component" value="Unassembled WGS sequence"/>
</dbReference>
<evidence type="ECO:0000313" key="1">
    <source>
        <dbReference type="EMBL" id="GAA3717956.1"/>
    </source>
</evidence>
<reference evidence="2" key="1">
    <citation type="journal article" date="2019" name="Int. J. Syst. Evol. Microbiol.">
        <title>The Global Catalogue of Microorganisms (GCM) 10K type strain sequencing project: providing services to taxonomists for standard genome sequencing and annotation.</title>
        <authorList>
            <consortium name="The Broad Institute Genomics Platform"/>
            <consortium name="The Broad Institute Genome Sequencing Center for Infectious Disease"/>
            <person name="Wu L."/>
            <person name="Ma J."/>
        </authorList>
    </citation>
    <scope>NUCLEOTIDE SEQUENCE [LARGE SCALE GENOMIC DNA]</scope>
    <source>
        <strain evidence="2">JCM 16981</strain>
    </source>
</reference>
<dbReference type="RefSeq" id="WP_344701132.1">
    <property type="nucleotide sequence ID" value="NZ_BAABCK010000013.1"/>
</dbReference>
<sequence length="87" mass="10813">MKEKRILEAVLLEWTRQDRNMIMLEFNTHPDMVVMNYIYDDHEEADDVHRKRHDHDPEVLDHETFTALKKELYEQNIPFRERRDDFI</sequence>
<gene>
    <name evidence="1" type="ORF">GCM10022378_05210</name>
</gene>
<proteinExistence type="predicted"/>
<protein>
    <submittedName>
        <fullName evidence="1">Uncharacterized protein</fullName>
    </submittedName>
</protein>
<keyword evidence="2" id="KW-1185">Reference proteome</keyword>
<organism evidence="1 2">
    <name type="scientific">Salinicoccus jeotgali</name>
    <dbReference type="NCBI Taxonomy" id="381634"/>
    <lineage>
        <taxon>Bacteria</taxon>
        <taxon>Bacillati</taxon>
        <taxon>Bacillota</taxon>
        <taxon>Bacilli</taxon>
        <taxon>Bacillales</taxon>
        <taxon>Staphylococcaceae</taxon>
        <taxon>Salinicoccus</taxon>
    </lineage>
</organism>
<accession>A0ABP7EFR9</accession>
<comment type="caution">
    <text evidence="1">The sequence shown here is derived from an EMBL/GenBank/DDBJ whole genome shotgun (WGS) entry which is preliminary data.</text>
</comment>
<name>A0ABP7EFR9_9STAP</name>